<accession>A0A1E5BG94</accession>
<keyword evidence="2" id="KW-0472">Membrane</keyword>
<dbReference type="EMBL" id="AJYQ02000078">
    <property type="protein sequence ID" value="OEE35293.1"/>
    <property type="molecule type" value="Genomic_DNA"/>
</dbReference>
<protein>
    <recommendedName>
        <fullName evidence="5">Integrating conjugative element protein</fullName>
    </recommendedName>
</protein>
<dbReference type="STRING" id="1187848.A1QO_00610"/>
<reference evidence="3 4" key="1">
    <citation type="journal article" date="2012" name="Science">
        <title>Ecological populations of bacteria act as socially cohesive units of antibiotic production and resistance.</title>
        <authorList>
            <person name="Cordero O.X."/>
            <person name="Wildschutte H."/>
            <person name="Kirkup B."/>
            <person name="Proehl S."/>
            <person name="Ngo L."/>
            <person name="Hussain F."/>
            <person name="Le Roux F."/>
            <person name="Mincer T."/>
            <person name="Polz M.F."/>
        </authorList>
    </citation>
    <scope>NUCLEOTIDE SEQUENCE [LARGE SCALE GENOMIC DNA]</scope>
    <source>
        <strain evidence="3 4">ZF-129</strain>
    </source>
</reference>
<evidence type="ECO:0000256" key="2">
    <source>
        <dbReference type="SAM" id="Phobius"/>
    </source>
</evidence>
<keyword evidence="2" id="KW-1133">Transmembrane helix</keyword>
<dbReference type="eggNOG" id="COG1842">
    <property type="taxonomic scope" value="Bacteria"/>
</dbReference>
<name>A0A1E5BG94_9VIBR</name>
<gene>
    <name evidence="3" type="ORF">A1QO_00610</name>
</gene>
<evidence type="ECO:0000313" key="4">
    <source>
        <dbReference type="Proteomes" id="UP000094741"/>
    </source>
</evidence>
<proteinExistence type="predicted"/>
<evidence type="ECO:0008006" key="5">
    <source>
        <dbReference type="Google" id="ProtNLM"/>
    </source>
</evidence>
<evidence type="ECO:0000256" key="1">
    <source>
        <dbReference type="SAM" id="MobiDB-lite"/>
    </source>
</evidence>
<feature type="compositionally biased region" description="Polar residues" evidence="1">
    <location>
        <begin position="130"/>
        <end position="141"/>
    </location>
</feature>
<feature type="region of interest" description="Disordered" evidence="1">
    <location>
        <begin position="210"/>
        <end position="241"/>
    </location>
</feature>
<dbReference type="AlphaFoldDB" id="A0A1E5BG94"/>
<keyword evidence="2" id="KW-0812">Transmembrane</keyword>
<organism evidence="3 4">
    <name type="scientific">Vibrio genomosp. F10 str. ZF-129</name>
    <dbReference type="NCBI Taxonomy" id="1187848"/>
    <lineage>
        <taxon>Bacteria</taxon>
        <taxon>Pseudomonadati</taxon>
        <taxon>Pseudomonadota</taxon>
        <taxon>Gammaproteobacteria</taxon>
        <taxon>Vibrionales</taxon>
        <taxon>Vibrionaceae</taxon>
        <taxon>Vibrio</taxon>
    </lineage>
</organism>
<feature type="compositionally biased region" description="Polar residues" evidence="1">
    <location>
        <begin position="214"/>
        <end position="241"/>
    </location>
</feature>
<comment type="caution">
    <text evidence="3">The sequence shown here is derived from an EMBL/GenBank/DDBJ whole genome shotgun (WGS) entry which is preliminary data.</text>
</comment>
<feature type="transmembrane region" description="Helical" evidence="2">
    <location>
        <begin position="12"/>
        <end position="30"/>
    </location>
</feature>
<sequence>MLLMAKKNKTFALIGVGTLVMIVWAGYMFWSNTIAPKLLAPVPIVSSYEQKLEDNPVTETDFMPPAAMLEKLRGDINSANSLALKAIQDNQDLKNRLETAQQEAYEKGLTEGASNSKPDNAEEWIAGMSEKSTPPSDSTTPIYKRDEGDDSVTTSLSKAMGGDPFDLADRVASFSENREKAFGTRYTEDKANVTIESVLEGWTGESQKKMVVDTSESGRPSGLSSGNDNASYEATSGDTNPSDNVWVTFEPIDKIEVLDEKGIATTTYPKIVGRRTSSFAMNTINEDLDEKTEDTEPKPIPFATINAGAKIVGARALDGIIGIVPLDGDVTNPNRFSIKVGPRVLATNGLMIQGLEGMEFYGVASGNFSDSCVRGFIDGMTYIFEDGTIHTLNTENSGDLGFSDAFLGRLVDDEGYECIQGVVTSDIDEVLLARGITRGTQGIANAFAEAETEKFTSLESGLESSTVNGNPFTYAAAEGIAEAAAGGAEVVDQVYASPQISVWVPNNTLLGIRVTRQLNIDYNPNARKINYEYGYSDENKIYSSELD</sequence>
<dbReference type="Proteomes" id="UP000094741">
    <property type="component" value="Unassembled WGS sequence"/>
</dbReference>
<evidence type="ECO:0000313" key="3">
    <source>
        <dbReference type="EMBL" id="OEE35293.1"/>
    </source>
</evidence>
<feature type="region of interest" description="Disordered" evidence="1">
    <location>
        <begin position="126"/>
        <end position="158"/>
    </location>
</feature>